<evidence type="ECO:0000313" key="1">
    <source>
        <dbReference type="EMBL" id="GMA37520.1"/>
    </source>
</evidence>
<accession>A0ABQ6II82</accession>
<dbReference type="EMBL" id="BSUN01000001">
    <property type="protein sequence ID" value="GMA37520.1"/>
    <property type="molecule type" value="Genomic_DNA"/>
</dbReference>
<proteinExistence type="predicted"/>
<name>A0ABQ6II82_9MICO</name>
<sequence>MIAMRYAITLPRDYDMGRIRHRVATRGSALDDYEGLVFKAYCLREAGVDGATSNEYAPFYVWANTSRMARFLWGGDGFQGIEADFGRPVVETWPVASLHVNGAGAASATVGVFSRALSNAGDSLADTAGRLKTDANAAVLRKDCRAAVRAIDLATGDQVGFDLLAGQPRRTDGTVYEVAHVSVPSRA</sequence>
<keyword evidence="2" id="KW-1185">Reference proteome</keyword>
<dbReference type="InterPro" id="IPR032349">
    <property type="entry name" value="DUF4865"/>
</dbReference>
<dbReference type="RefSeq" id="WP_284329145.1">
    <property type="nucleotide sequence ID" value="NZ_BSUN01000001.1"/>
</dbReference>
<comment type="caution">
    <text evidence="1">The sequence shown here is derived from an EMBL/GenBank/DDBJ whole genome shotgun (WGS) entry which is preliminary data.</text>
</comment>
<dbReference type="Pfam" id="PF16157">
    <property type="entry name" value="DUF4865"/>
    <property type="match status" value="1"/>
</dbReference>
<protein>
    <submittedName>
        <fullName evidence="1">DUF4865 domain-containing protein</fullName>
    </submittedName>
</protein>
<reference evidence="2" key="1">
    <citation type="journal article" date="2019" name="Int. J. Syst. Evol. Microbiol.">
        <title>The Global Catalogue of Microorganisms (GCM) 10K type strain sequencing project: providing services to taxonomists for standard genome sequencing and annotation.</title>
        <authorList>
            <consortium name="The Broad Institute Genomics Platform"/>
            <consortium name="The Broad Institute Genome Sequencing Center for Infectious Disease"/>
            <person name="Wu L."/>
            <person name="Ma J."/>
        </authorList>
    </citation>
    <scope>NUCLEOTIDE SEQUENCE [LARGE SCALE GENOMIC DNA]</scope>
    <source>
        <strain evidence="2">NBRC 112299</strain>
    </source>
</reference>
<evidence type="ECO:0000313" key="2">
    <source>
        <dbReference type="Proteomes" id="UP001157125"/>
    </source>
</evidence>
<dbReference type="Proteomes" id="UP001157125">
    <property type="component" value="Unassembled WGS sequence"/>
</dbReference>
<organism evidence="1 2">
    <name type="scientific">Demequina litorisediminis</name>
    <dbReference type="NCBI Taxonomy" id="1849022"/>
    <lineage>
        <taxon>Bacteria</taxon>
        <taxon>Bacillati</taxon>
        <taxon>Actinomycetota</taxon>
        <taxon>Actinomycetes</taxon>
        <taxon>Micrococcales</taxon>
        <taxon>Demequinaceae</taxon>
        <taxon>Demequina</taxon>
    </lineage>
</organism>
<gene>
    <name evidence="1" type="ORF">GCM10025876_37240</name>
</gene>